<organism evidence="4 5">
    <name type="scientific">Bradyrhizobium brasilense</name>
    <dbReference type="NCBI Taxonomy" id="1419277"/>
    <lineage>
        <taxon>Bacteria</taxon>
        <taxon>Pseudomonadati</taxon>
        <taxon>Pseudomonadota</taxon>
        <taxon>Alphaproteobacteria</taxon>
        <taxon>Hyphomicrobiales</taxon>
        <taxon>Nitrobacteraceae</taxon>
        <taxon>Bradyrhizobium</taxon>
    </lineage>
</organism>
<feature type="region of interest" description="Disordered" evidence="1">
    <location>
        <begin position="269"/>
        <end position="374"/>
    </location>
</feature>
<feature type="compositionally biased region" description="Low complexity" evidence="1">
    <location>
        <begin position="138"/>
        <end position="171"/>
    </location>
</feature>
<gene>
    <name evidence="4" type="ORF">SAMN05216337_104111</name>
</gene>
<dbReference type="AlphaFoldDB" id="A0A1G7H983"/>
<keyword evidence="2" id="KW-0472">Membrane</keyword>
<feature type="compositionally biased region" description="Basic and acidic residues" evidence="1">
    <location>
        <begin position="291"/>
        <end position="358"/>
    </location>
</feature>
<name>A0A1G7H983_9BRAD</name>
<keyword evidence="2" id="KW-0812">Transmembrane</keyword>
<feature type="compositionally biased region" description="Low complexity" evidence="1">
    <location>
        <begin position="199"/>
        <end position="225"/>
    </location>
</feature>
<sequence length="374" mass="39213">MSNRSAKFAAALAASILAGASCSAMAQTAANTANSTNKTADTCLAAPKGTAPAGSHWFYHLDRSKKKCWYLGEAKNEAKNKAAKTATTSTQQPPAAAAPETTTADATPPQSQPTPQSQPAPQQPAMRKSVADAHAEWPSPQVAAVPAPSADAGQAGGTAATPDPAATPTGTNAQQSDVNARWLDASSMAGTNGTRRAADQPTAVAQADATPQQTPAPAAPASAEASVEKSPSSTQMLLIVMVGALALAGLVSTLVFRLTRTRTPPYETEDEWQAPWDSLHTEPAPPMAVVSRDRPLRLSEAAPRRAETPVPRRAETPAPRRAEAPAPRRAETPAPRRAEKPAPRRETTRDRDQREQDNKQIAAMLQRLARSATN</sequence>
<proteinExistence type="predicted"/>
<feature type="region of interest" description="Disordered" evidence="1">
    <location>
        <begin position="81"/>
        <end position="177"/>
    </location>
</feature>
<evidence type="ECO:0000313" key="4">
    <source>
        <dbReference type="EMBL" id="SDE96978.1"/>
    </source>
</evidence>
<keyword evidence="3" id="KW-0732">Signal</keyword>
<dbReference type="PROSITE" id="PS51257">
    <property type="entry name" value="PROKAR_LIPOPROTEIN"/>
    <property type="match status" value="1"/>
</dbReference>
<reference evidence="4 5" key="1">
    <citation type="submission" date="2016-10" db="EMBL/GenBank/DDBJ databases">
        <authorList>
            <person name="de Groot N.N."/>
        </authorList>
    </citation>
    <scope>NUCLEOTIDE SEQUENCE [LARGE SCALE GENOMIC DNA]</scope>
    <source>
        <strain evidence="4 5">R5</strain>
    </source>
</reference>
<evidence type="ECO:0000256" key="2">
    <source>
        <dbReference type="SAM" id="Phobius"/>
    </source>
</evidence>
<feature type="region of interest" description="Disordered" evidence="1">
    <location>
        <begin position="190"/>
        <end position="227"/>
    </location>
</feature>
<keyword evidence="2" id="KW-1133">Transmembrane helix</keyword>
<feature type="compositionally biased region" description="Low complexity" evidence="1">
    <location>
        <begin position="83"/>
        <end position="109"/>
    </location>
</feature>
<evidence type="ECO:0000256" key="3">
    <source>
        <dbReference type="SAM" id="SignalP"/>
    </source>
</evidence>
<dbReference type="RefSeq" id="WP_092088238.1">
    <property type="nucleotide sequence ID" value="NZ_FMZW01000041.1"/>
</dbReference>
<dbReference type="Proteomes" id="UP000199245">
    <property type="component" value="Unassembled WGS sequence"/>
</dbReference>
<feature type="transmembrane region" description="Helical" evidence="2">
    <location>
        <begin position="236"/>
        <end position="256"/>
    </location>
</feature>
<feature type="compositionally biased region" description="Pro residues" evidence="1">
    <location>
        <begin position="110"/>
        <end position="122"/>
    </location>
</feature>
<protein>
    <submittedName>
        <fullName evidence="4">Uncharacterized protein</fullName>
    </submittedName>
</protein>
<accession>A0A1G7H983</accession>
<dbReference type="EMBL" id="FMZW01000041">
    <property type="protein sequence ID" value="SDE96978.1"/>
    <property type="molecule type" value="Genomic_DNA"/>
</dbReference>
<feature type="chain" id="PRO_5011706832" evidence="3">
    <location>
        <begin position="27"/>
        <end position="374"/>
    </location>
</feature>
<evidence type="ECO:0000256" key="1">
    <source>
        <dbReference type="SAM" id="MobiDB-lite"/>
    </source>
</evidence>
<evidence type="ECO:0000313" key="5">
    <source>
        <dbReference type="Proteomes" id="UP000199245"/>
    </source>
</evidence>
<feature type="signal peptide" evidence="3">
    <location>
        <begin position="1"/>
        <end position="26"/>
    </location>
</feature>